<evidence type="ECO:0000256" key="3">
    <source>
        <dbReference type="ARBA" id="ARBA00023315"/>
    </source>
</evidence>
<dbReference type="SUPFAM" id="SSF55729">
    <property type="entry name" value="Acyl-CoA N-acyltransferases (Nat)"/>
    <property type="match status" value="1"/>
</dbReference>
<dbReference type="Gene3D" id="3.40.630.30">
    <property type="match status" value="1"/>
</dbReference>
<evidence type="ECO:0000313" key="5">
    <source>
        <dbReference type="EMBL" id="VVC26903.1"/>
    </source>
</evidence>
<evidence type="ECO:0000256" key="1">
    <source>
        <dbReference type="ARBA" id="ARBA00008694"/>
    </source>
</evidence>
<dbReference type="AlphaFoldDB" id="A0A5E4M400"/>
<dbReference type="PANTHER" id="PTHR10545">
    <property type="entry name" value="DIAMINE N-ACETYLTRANSFERASE"/>
    <property type="match status" value="1"/>
</dbReference>
<dbReference type="OrthoDB" id="7305308at2759"/>
<protein>
    <submittedName>
        <fullName evidence="5">Acyl-CoA N-acyltransferase</fullName>
    </submittedName>
</protein>
<name>A0A5E4M400_9HEMI</name>
<organism evidence="5 6">
    <name type="scientific">Cinara cedri</name>
    <dbReference type="NCBI Taxonomy" id="506608"/>
    <lineage>
        <taxon>Eukaryota</taxon>
        <taxon>Metazoa</taxon>
        <taxon>Ecdysozoa</taxon>
        <taxon>Arthropoda</taxon>
        <taxon>Hexapoda</taxon>
        <taxon>Insecta</taxon>
        <taxon>Pterygota</taxon>
        <taxon>Neoptera</taxon>
        <taxon>Paraneoptera</taxon>
        <taxon>Hemiptera</taxon>
        <taxon>Sternorrhyncha</taxon>
        <taxon>Aphidomorpha</taxon>
        <taxon>Aphidoidea</taxon>
        <taxon>Aphididae</taxon>
        <taxon>Lachninae</taxon>
        <taxon>Cinara</taxon>
    </lineage>
</organism>
<dbReference type="InterPro" id="IPR000182">
    <property type="entry name" value="GNAT_dom"/>
</dbReference>
<dbReference type="PANTHER" id="PTHR10545:SF29">
    <property type="entry name" value="GH14572P-RELATED"/>
    <property type="match status" value="1"/>
</dbReference>
<accession>A0A5E4M400</accession>
<dbReference type="EMBL" id="CABPRJ010000052">
    <property type="protein sequence ID" value="VVC26903.1"/>
    <property type="molecule type" value="Genomic_DNA"/>
</dbReference>
<dbReference type="Proteomes" id="UP000325440">
    <property type="component" value="Unassembled WGS sequence"/>
</dbReference>
<feature type="domain" description="N-acetyltransferase" evidence="4">
    <location>
        <begin position="34"/>
        <end position="130"/>
    </location>
</feature>
<sequence>MSPMNKPCAMESLVEDVPQINFFICPAVVEDCDQVYELVQEYYSEYGIPSNRQLNKETFLRDGFESPKPSFQCFIAKTRKEDDSIFGFVLWFRPIENITTGQRVFLEALYVSKPYRQKHVEQALFERTIQIY</sequence>
<proteinExistence type="inferred from homology"/>
<reference evidence="5 6" key="1">
    <citation type="submission" date="2019-08" db="EMBL/GenBank/DDBJ databases">
        <authorList>
            <person name="Alioto T."/>
            <person name="Alioto T."/>
            <person name="Gomez Garrido J."/>
        </authorList>
    </citation>
    <scope>NUCLEOTIDE SEQUENCE [LARGE SCALE GENOMIC DNA]</scope>
</reference>
<dbReference type="Pfam" id="PF00583">
    <property type="entry name" value="Acetyltransf_1"/>
    <property type="match status" value="1"/>
</dbReference>
<evidence type="ECO:0000313" key="6">
    <source>
        <dbReference type="Proteomes" id="UP000325440"/>
    </source>
</evidence>
<dbReference type="InterPro" id="IPR016181">
    <property type="entry name" value="Acyl_CoA_acyltransferase"/>
</dbReference>
<dbReference type="InterPro" id="IPR051016">
    <property type="entry name" value="Diverse_Substrate_AcTransf"/>
</dbReference>
<comment type="similarity">
    <text evidence="1">Belongs to the acetyltransferase family.</text>
</comment>
<keyword evidence="6" id="KW-1185">Reference proteome</keyword>
<dbReference type="GO" id="GO:0008080">
    <property type="term" value="F:N-acetyltransferase activity"/>
    <property type="evidence" value="ECO:0007669"/>
    <property type="project" value="TreeGrafter"/>
</dbReference>
<gene>
    <name evidence="5" type="ORF">CINCED_3A009534</name>
</gene>
<evidence type="ECO:0000256" key="2">
    <source>
        <dbReference type="ARBA" id="ARBA00022679"/>
    </source>
</evidence>
<evidence type="ECO:0000259" key="4">
    <source>
        <dbReference type="Pfam" id="PF00583"/>
    </source>
</evidence>
<keyword evidence="2 5" id="KW-0808">Transferase</keyword>
<keyword evidence="3 5" id="KW-0012">Acyltransferase</keyword>